<name>U5QLL3_GLOK1</name>
<dbReference type="KEGG" id="glj:GKIL_3537"/>
<dbReference type="STRING" id="1183438.GKIL_3537"/>
<dbReference type="Proteomes" id="UP000017396">
    <property type="component" value="Chromosome"/>
</dbReference>
<dbReference type="InterPro" id="IPR008255">
    <property type="entry name" value="Pyr_nucl-diS_OxRdtase_2_AS"/>
</dbReference>
<dbReference type="RefSeq" id="WP_023175087.1">
    <property type="nucleotide sequence ID" value="NC_022600.1"/>
</dbReference>
<evidence type="ECO:0000256" key="7">
    <source>
        <dbReference type="RuleBase" id="RU003881"/>
    </source>
</evidence>
<comment type="subunit">
    <text evidence="6">Homodimer.</text>
</comment>
<accession>U5QLL3</accession>
<keyword evidence="5 6" id="KW-0676">Redox-active center</keyword>
<dbReference type="GO" id="GO:0004791">
    <property type="term" value="F:thioredoxin-disulfide reductase (NADPH) activity"/>
    <property type="evidence" value="ECO:0007669"/>
    <property type="project" value="UniProtKB-UniRule"/>
</dbReference>
<evidence type="ECO:0000259" key="8">
    <source>
        <dbReference type="Pfam" id="PF07992"/>
    </source>
</evidence>
<dbReference type="PRINTS" id="PR00469">
    <property type="entry name" value="PNDRDTASEII"/>
</dbReference>
<feature type="domain" description="FAD/NAD(P)-binding" evidence="8">
    <location>
        <begin position="7"/>
        <end position="300"/>
    </location>
</feature>
<dbReference type="InterPro" id="IPR005982">
    <property type="entry name" value="Thioredox_Rdtase"/>
</dbReference>
<dbReference type="eggNOG" id="COG0492">
    <property type="taxonomic scope" value="Bacteria"/>
</dbReference>
<gene>
    <name evidence="9" type="primary">trxB</name>
    <name evidence="9" type="ORF">GKIL_3537</name>
</gene>
<evidence type="ECO:0000313" key="10">
    <source>
        <dbReference type="Proteomes" id="UP000017396"/>
    </source>
</evidence>
<dbReference type="InterPro" id="IPR050097">
    <property type="entry name" value="Ferredoxin-NADP_redctase_2"/>
</dbReference>
<dbReference type="GO" id="GO:0005737">
    <property type="term" value="C:cytoplasm"/>
    <property type="evidence" value="ECO:0007669"/>
    <property type="project" value="InterPro"/>
</dbReference>
<dbReference type="AlphaFoldDB" id="U5QLL3"/>
<keyword evidence="4" id="KW-1015">Disulfide bond</keyword>
<dbReference type="InterPro" id="IPR036188">
    <property type="entry name" value="FAD/NAD-bd_sf"/>
</dbReference>
<evidence type="ECO:0000313" key="9">
    <source>
        <dbReference type="EMBL" id="AGY59783.1"/>
    </source>
</evidence>
<reference evidence="9 10" key="1">
    <citation type="journal article" date="2013" name="PLoS ONE">
        <title>Cultivation and Complete Genome Sequencing of Gloeobacter kilaueensis sp. nov., from a Lava Cave in Kilauea Caldera, Hawai'i.</title>
        <authorList>
            <person name="Saw J.H."/>
            <person name="Schatz M."/>
            <person name="Brown M.V."/>
            <person name="Kunkel D.D."/>
            <person name="Foster J.S."/>
            <person name="Shick H."/>
            <person name="Christensen S."/>
            <person name="Hou S."/>
            <person name="Wan X."/>
            <person name="Donachie S.P."/>
        </authorList>
    </citation>
    <scope>NUCLEOTIDE SEQUENCE [LARGE SCALE GENOMIC DNA]</scope>
    <source>
        <strain evidence="10">JS</strain>
    </source>
</reference>
<keyword evidence="1 6" id="KW-0285">Flavoprotein</keyword>
<comment type="catalytic activity">
    <reaction evidence="6">
        <text>[thioredoxin]-dithiol + NADP(+) = [thioredoxin]-disulfide + NADPH + H(+)</text>
        <dbReference type="Rhea" id="RHEA:20345"/>
        <dbReference type="Rhea" id="RHEA-COMP:10698"/>
        <dbReference type="Rhea" id="RHEA-COMP:10700"/>
        <dbReference type="ChEBI" id="CHEBI:15378"/>
        <dbReference type="ChEBI" id="CHEBI:29950"/>
        <dbReference type="ChEBI" id="CHEBI:50058"/>
        <dbReference type="ChEBI" id="CHEBI:57783"/>
        <dbReference type="ChEBI" id="CHEBI:58349"/>
        <dbReference type="EC" id="1.8.1.9"/>
    </reaction>
</comment>
<protein>
    <recommendedName>
        <fullName evidence="6">Thioredoxin reductase</fullName>
        <ecNumber evidence="6">1.8.1.9</ecNumber>
    </recommendedName>
</protein>
<dbReference type="GO" id="GO:0019430">
    <property type="term" value="P:removal of superoxide radicals"/>
    <property type="evidence" value="ECO:0007669"/>
    <property type="project" value="UniProtKB-UniRule"/>
</dbReference>
<dbReference type="PROSITE" id="PS00573">
    <property type="entry name" value="PYRIDINE_REDOX_2"/>
    <property type="match status" value="1"/>
</dbReference>
<evidence type="ECO:0000256" key="5">
    <source>
        <dbReference type="ARBA" id="ARBA00023284"/>
    </source>
</evidence>
<keyword evidence="10" id="KW-1185">Reference proteome</keyword>
<dbReference type="PRINTS" id="PR00368">
    <property type="entry name" value="FADPNR"/>
</dbReference>
<dbReference type="NCBIfam" id="TIGR01292">
    <property type="entry name" value="TRX_reduct"/>
    <property type="match status" value="1"/>
</dbReference>
<keyword evidence="2 6" id="KW-0274">FAD</keyword>
<evidence type="ECO:0000256" key="4">
    <source>
        <dbReference type="ARBA" id="ARBA00023157"/>
    </source>
</evidence>
<dbReference type="PANTHER" id="PTHR48105">
    <property type="entry name" value="THIOREDOXIN REDUCTASE 1-RELATED-RELATED"/>
    <property type="match status" value="1"/>
</dbReference>
<dbReference type="EMBL" id="CP003587">
    <property type="protein sequence ID" value="AGY59783.1"/>
    <property type="molecule type" value="Genomic_DNA"/>
</dbReference>
<dbReference type="InterPro" id="IPR023753">
    <property type="entry name" value="FAD/NAD-binding_dom"/>
</dbReference>
<dbReference type="HOGENOM" id="CLU_031864_5_1_3"/>
<proteinExistence type="inferred from homology"/>
<dbReference type="OrthoDB" id="9806179at2"/>
<evidence type="ECO:0000256" key="1">
    <source>
        <dbReference type="ARBA" id="ARBA00022630"/>
    </source>
</evidence>
<comment type="cofactor">
    <cofactor evidence="7">
        <name>FAD</name>
        <dbReference type="ChEBI" id="CHEBI:57692"/>
    </cofactor>
    <text evidence="7">Binds 1 FAD per subunit.</text>
</comment>
<dbReference type="SUPFAM" id="SSF51905">
    <property type="entry name" value="FAD/NAD(P)-binding domain"/>
    <property type="match status" value="1"/>
</dbReference>
<sequence length="329" mass="35648">MSQQVENLVIIGSGPAGYTAAIYAGRAQLSPLVFEGFHAWGIPGGQLMTTTEVENYPGFPEGIQGPELVDRLRSQALRWQARLVSEDVVAVDFTARPFVVRSGEREVAAQAVIVCTGARARRLHMPGEERLWQKGISVCATCDGPLPLFRGGVLAVVGGGDSACEEAIFLTRYASRVHLLVRSDQMRASKIMQQRVLAHPKIEIHWHSLPIGAHGKDHLENLTVADCRTGETRKLKVSGLFYAIGHVPNTTLFIGQLDLDEAGYIRTRNPSLATSTEGVWAAGDVQDPLYRQAITAAGSGCAAAIEVERWLSAQHFTLDRSSLNPQAAS</sequence>
<comment type="similarity">
    <text evidence="6">Belongs to the class-II pyridine nucleotide-disulfide oxidoreductase family.</text>
</comment>
<dbReference type="PATRIC" id="fig|1183438.3.peg.3474"/>
<dbReference type="Pfam" id="PF07992">
    <property type="entry name" value="Pyr_redox_2"/>
    <property type="match status" value="1"/>
</dbReference>
<keyword evidence="7" id="KW-0521">NADP</keyword>
<keyword evidence="3 6" id="KW-0560">Oxidoreductase</keyword>
<dbReference type="Gene3D" id="3.50.50.60">
    <property type="entry name" value="FAD/NAD(P)-binding domain"/>
    <property type="match status" value="2"/>
</dbReference>
<organism evidence="9 10">
    <name type="scientific">Gloeobacter kilaueensis (strain ATCC BAA-2537 / CCAP 1431/1 / ULC 316 / JS1)</name>
    <dbReference type="NCBI Taxonomy" id="1183438"/>
    <lineage>
        <taxon>Bacteria</taxon>
        <taxon>Bacillati</taxon>
        <taxon>Cyanobacteriota</taxon>
        <taxon>Cyanophyceae</taxon>
        <taxon>Gloeobacterales</taxon>
        <taxon>Gloeobacteraceae</taxon>
        <taxon>Gloeobacter</taxon>
    </lineage>
</organism>
<evidence type="ECO:0000256" key="2">
    <source>
        <dbReference type="ARBA" id="ARBA00022827"/>
    </source>
</evidence>
<evidence type="ECO:0000256" key="6">
    <source>
        <dbReference type="RuleBase" id="RU003880"/>
    </source>
</evidence>
<dbReference type="EC" id="1.8.1.9" evidence="6"/>
<evidence type="ECO:0000256" key="3">
    <source>
        <dbReference type="ARBA" id="ARBA00023002"/>
    </source>
</evidence>